<dbReference type="GO" id="GO:0012505">
    <property type="term" value="C:endomembrane system"/>
    <property type="evidence" value="ECO:0007669"/>
    <property type="project" value="TreeGrafter"/>
</dbReference>
<dbReference type="Pfam" id="PF00650">
    <property type="entry name" value="CRAL_TRIO"/>
    <property type="match status" value="1"/>
</dbReference>
<dbReference type="InterPro" id="IPR001251">
    <property type="entry name" value="CRAL-TRIO_dom"/>
</dbReference>
<sequence>MSIFTRFFSSSVDQTTEQEEAEAAERASINSSSTYNDCKTGSLDDQQSISAISQHEPDDKSAQDNPLLPEELCEIPTFLNTANCDKALIEETRRSLKKKFLKRPESFHVDDYERMLRDDWTVSRFLLRCRLQPKRAAKLMEQCGKFRREYKMGISKLSDFPIEFHRAGGLFRYAPDRVGNQTLYMRVRMHRRVPELSQIMREFILCCLEECDRANNGRGTAVIFDLTNCGLQNADPGFLFWLVYSFRNYCPKGLSYIIIYNLPWILNATAKMALSWLSSTNRRRLRFVSGEGIKDFIAPENLPDYMGGTCKINYRAVPEGARLAEETAEEYKLTREQSRKIREVYEKFLKEIDEDIQLLPDNNKNTSIEDTKSLTGKKAADLITSNMLAS</sequence>
<feature type="compositionally biased region" description="Polar residues" evidence="1">
    <location>
        <begin position="34"/>
        <end position="43"/>
    </location>
</feature>
<proteinExistence type="predicted"/>
<dbReference type="GO" id="GO:0140284">
    <property type="term" value="C:endoplasmic reticulum-endosome membrane contact site"/>
    <property type="evidence" value="ECO:0007669"/>
    <property type="project" value="TreeGrafter"/>
</dbReference>
<name>A0A6G1SGH6_9ACAR</name>
<evidence type="ECO:0000256" key="1">
    <source>
        <dbReference type="SAM" id="MobiDB-lite"/>
    </source>
</evidence>
<feature type="region of interest" description="Disordered" evidence="1">
    <location>
        <begin position="1"/>
        <end position="43"/>
    </location>
</feature>
<evidence type="ECO:0000259" key="2">
    <source>
        <dbReference type="PROSITE" id="PS50191"/>
    </source>
</evidence>
<dbReference type="Gene3D" id="3.40.525.10">
    <property type="entry name" value="CRAL-TRIO lipid binding domain"/>
    <property type="match status" value="1"/>
</dbReference>
<dbReference type="AlphaFoldDB" id="A0A6G1SGH6"/>
<dbReference type="CDD" id="cd00170">
    <property type="entry name" value="SEC14"/>
    <property type="match status" value="1"/>
</dbReference>
<feature type="domain" description="CRAL-TRIO" evidence="2">
    <location>
        <begin position="158"/>
        <end position="314"/>
    </location>
</feature>
<dbReference type="SMART" id="SM00516">
    <property type="entry name" value="SEC14"/>
    <property type="match status" value="1"/>
</dbReference>
<dbReference type="InterPro" id="IPR036865">
    <property type="entry name" value="CRAL-TRIO_dom_sf"/>
</dbReference>
<gene>
    <name evidence="3" type="primary">Mospd2_12</name>
    <name evidence="3" type="ORF">g.18637</name>
</gene>
<protein>
    <submittedName>
        <fullName evidence="3">Motile sperm domain-containing protein 2</fullName>
    </submittedName>
</protein>
<dbReference type="SUPFAM" id="SSF52087">
    <property type="entry name" value="CRAL/TRIO domain"/>
    <property type="match status" value="1"/>
</dbReference>
<dbReference type="PANTHER" id="PTHR46384:SF1">
    <property type="entry name" value="MOTILE SPERM DOMAIN-CONTAINING PROTEIN 2"/>
    <property type="match status" value="1"/>
</dbReference>
<dbReference type="PANTHER" id="PTHR46384">
    <property type="entry name" value="MOTILE SPERM DOMAIN-CONTAINING PROTEIN 2"/>
    <property type="match status" value="1"/>
</dbReference>
<dbReference type="InterPro" id="IPR053012">
    <property type="entry name" value="ER-organelle_contact"/>
</dbReference>
<dbReference type="SUPFAM" id="SSF46938">
    <property type="entry name" value="CRAL/TRIO N-terminal domain"/>
    <property type="match status" value="1"/>
</dbReference>
<organism evidence="3">
    <name type="scientific">Aceria tosichella</name>
    <name type="common">wheat curl mite</name>
    <dbReference type="NCBI Taxonomy" id="561515"/>
    <lineage>
        <taxon>Eukaryota</taxon>
        <taxon>Metazoa</taxon>
        <taxon>Ecdysozoa</taxon>
        <taxon>Arthropoda</taxon>
        <taxon>Chelicerata</taxon>
        <taxon>Arachnida</taxon>
        <taxon>Acari</taxon>
        <taxon>Acariformes</taxon>
        <taxon>Trombidiformes</taxon>
        <taxon>Prostigmata</taxon>
        <taxon>Eupodina</taxon>
        <taxon>Eriophyoidea</taxon>
        <taxon>Eriophyidae</taxon>
        <taxon>Eriophyinae</taxon>
        <taxon>Aceriini</taxon>
        <taxon>Aceria</taxon>
    </lineage>
</organism>
<reference evidence="3" key="1">
    <citation type="submission" date="2018-10" db="EMBL/GenBank/DDBJ databases">
        <title>Transcriptome assembly of Aceria tosichella (Wheat curl mite) Type 2.</title>
        <authorList>
            <person name="Scully E.D."/>
            <person name="Geib S.M."/>
            <person name="Palmer N.A."/>
            <person name="Gupta A.K."/>
            <person name="Sarath G."/>
            <person name="Tatineni S."/>
        </authorList>
    </citation>
    <scope>NUCLEOTIDE SEQUENCE</scope>
    <source>
        <strain evidence="3">LincolnNE</strain>
    </source>
</reference>
<evidence type="ECO:0000313" key="3">
    <source>
        <dbReference type="EMBL" id="MDE49321.1"/>
    </source>
</evidence>
<accession>A0A6G1SGH6</accession>
<dbReference type="EMBL" id="GGYP01004550">
    <property type="protein sequence ID" value="MDE49321.1"/>
    <property type="molecule type" value="Transcribed_RNA"/>
</dbReference>
<dbReference type="InterPro" id="IPR036273">
    <property type="entry name" value="CRAL/TRIO_N_dom_sf"/>
</dbReference>
<dbReference type="PROSITE" id="PS50191">
    <property type="entry name" value="CRAL_TRIO"/>
    <property type="match status" value="1"/>
</dbReference>